<name>A0A445M7Z2_GLYSO</name>
<keyword evidence="1" id="KW-0812">Transmembrane</keyword>
<accession>A0A445M7Z2</accession>
<dbReference type="AlphaFoldDB" id="A0A445M7Z2"/>
<reference evidence="2 3" key="1">
    <citation type="submission" date="2018-09" db="EMBL/GenBank/DDBJ databases">
        <title>A high-quality reference genome of wild soybean provides a powerful tool to mine soybean genomes.</title>
        <authorList>
            <person name="Xie M."/>
            <person name="Chung C.Y.L."/>
            <person name="Li M.-W."/>
            <person name="Wong F.-L."/>
            <person name="Chan T.-F."/>
            <person name="Lam H.-M."/>
        </authorList>
    </citation>
    <scope>NUCLEOTIDE SEQUENCE [LARGE SCALE GENOMIC DNA]</scope>
    <source>
        <strain evidence="3">cv. W05</strain>
        <tissue evidence="2">Hypocotyl of etiolated seedlings</tissue>
    </source>
</reference>
<comment type="caution">
    <text evidence="2">The sequence shown here is derived from an EMBL/GenBank/DDBJ whole genome shotgun (WGS) entry which is preliminary data.</text>
</comment>
<evidence type="ECO:0000313" key="2">
    <source>
        <dbReference type="EMBL" id="RZC31667.1"/>
    </source>
</evidence>
<dbReference type="InterPro" id="IPR039324">
    <property type="entry name" value="SHW1"/>
</dbReference>
<keyword evidence="1" id="KW-0472">Membrane</keyword>
<dbReference type="GO" id="GO:0009787">
    <property type="term" value="P:regulation of abscisic acid-activated signaling pathway"/>
    <property type="evidence" value="ECO:0007669"/>
    <property type="project" value="InterPro"/>
</dbReference>
<feature type="transmembrane region" description="Helical" evidence="1">
    <location>
        <begin position="173"/>
        <end position="194"/>
    </location>
</feature>
<keyword evidence="3" id="KW-1185">Reference proteome</keyword>
<organism evidence="2 3">
    <name type="scientific">Glycine soja</name>
    <name type="common">Wild soybean</name>
    <dbReference type="NCBI Taxonomy" id="3848"/>
    <lineage>
        <taxon>Eukaryota</taxon>
        <taxon>Viridiplantae</taxon>
        <taxon>Streptophyta</taxon>
        <taxon>Embryophyta</taxon>
        <taxon>Tracheophyta</taxon>
        <taxon>Spermatophyta</taxon>
        <taxon>Magnoliopsida</taxon>
        <taxon>eudicotyledons</taxon>
        <taxon>Gunneridae</taxon>
        <taxon>Pentapetalae</taxon>
        <taxon>rosids</taxon>
        <taxon>fabids</taxon>
        <taxon>Fabales</taxon>
        <taxon>Fabaceae</taxon>
        <taxon>Papilionoideae</taxon>
        <taxon>50 kb inversion clade</taxon>
        <taxon>NPAAA clade</taxon>
        <taxon>indigoferoid/millettioid clade</taxon>
        <taxon>Phaseoleae</taxon>
        <taxon>Glycine</taxon>
        <taxon>Glycine subgen. Soja</taxon>
    </lineage>
</organism>
<dbReference type="GO" id="GO:0010100">
    <property type="term" value="P:negative regulation of photomorphogenesis"/>
    <property type="evidence" value="ECO:0007669"/>
    <property type="project" value="InterPro"/>
</dbReference>
<gene>
    <name evidence="2" type="ORF">D0Y65_002491</name>
</gene>
<sequence length="224" mass="25138">MTLTFSVVTNLPLFGGSLTLNSELRLRACRIALSTHDAFNRSQRVSNFCVSEGRRRNLAHDPRTWMHPMSDDDDDEDRTLDLLVRFFQNVFKKVSKRARKAVRSVLPLPISSHLVLCCSLLPYRKSELDGFNISLSFLINTGRIFCQWDPASRILVDSQGISSGYAGSICQNVTVLCTLGSVVFVSILLIRGIWSGVSFLQESGHQKMDELDMHNAWNGAQPMT</sequence>
<keyword evidence="1" id="KW-1133">Transmembrane helix</keyword>
<evidence type="ECO:0000256" key="1">
    <source>
        <dbReference type="SAM" id="Phobius"/>
    </source>
</evidence>
<proteinExistence type="predicted"/>
<protein>
    <submittedName>
        <fullName evidence="2">Putative zinc metallopeptidase EGY3, chloroplastic isoform G</fullName>
    </submittedName>
</protein>
<dbReference type="PANTHER" id="PTHR35474:SF1">
    <property type="entry name" value="ATP PHOSPHORIBOSYLTRANSFERASE REGULATORY SUBUNIT"/>
    <property type="match status" value="1"/>
</dbReference>
<dbReference type="PANTHER" id="PTHR35474">
    <property type="entry name" value="ATP PHOSPHORIBOSYLTRANSFERASE REGULATORY SUBUNIT"/>
    <property type="match status" value="1"/>
</dbReference>
<dbReference type="EMBL" id="QZWG01000001">
    <property type="protein sequence ID" value="RZC31667.1"/>
    <property type="molecule type" value="Genomic_DNA"/>
</dbReference>
<dbReference type="Proteomes" id="UP000289340">
    <property type="component" value="Chromosome 1"/>
</dbReference>
<evidence type="ECO:0000313" key="3">
    <source>
        <dbReference type="Proteomes" id="UP000289340"/>
    </source>
</evidence>